<dbReference type="Gene3D" id="3.90.1150.10">
    <property type="entry name" value="Aspartate Aminotransferase, domain 1"/>
    <property type="match status" value="1"/>
</dbReference>
<evidence type="ECO:0000256" key="5">
    <source>
        <dbReference type="PIRSR" id="PIRSR000524-50"/>
    </source>
</evidence>
<feature type="domain" description="Aminotransferase class V" evidence="6">
    <location>
        <begin position="39"/>
        <end position="283"/>
    </location>
</feature>
<evidence type="ECO:0000256" key="1">
    <source>
        <dbReference type="ARBA" id="ARBA00001933"/>
    </source>
</evidence>
<dbReference type="GO" id="GO:0008453">
    <property type="term" value="F:alanine-glyoxylate transaminase activity"/>
    <property type="evidence" value="ECO:0007669"/>
    <property type="project" value="TreeGrafter"/>
</dbReference>
<dbReference type="InterPro" id="IPR015424">
    <property type="entry name" value="PyrdxlP-dep_Trfase"/>
</dbReference>
<feature type="modified residue" description="N6-(pyridoxal phosphate)lysine" evidence="5">
    <location>
        <position position="196"/>
    </location>
</feature>
<evidence type="ECO:0000256" key="4">
    <source>
        <dbReference type="PIRSR" id="PIRSR000524-1"/>
    </source>
</evidence>
<evidence type="ECO:0000313" key="8">
    <source>
        <dbReference type="Proteomes" id="UP000244940"/>
    </source>
</evidence>
<evidence type="ECO:0000313" key="7">
    <source>
        <dbReference type="EMBL" id="PWE28284.1"/>
    </source>
</evidence>
<keyword evidence="7" id="KW-0808">Transferase</keyword>
<dbReference type="OrthoDB" id="389074at2"/>
<dbReference type="Pfam" id="PF00266">
    <property type="entry name" value="Aminotran_5"/>
    <property type="match status" value="1"/>
</dbReference>
<comment type="similarity">
    <text evidence="2">Belongs to the class-V pyridoxal-phosphate-dependent aminotransferase family.</text>
</comment>
<reference evidence="7 8" key="1">
    <citation type="submission" date="2018-05" db="EMBL/GenBank/DDBJ databases">
        <title>Pararhodobacter marina sp. nov., isolated from deep-sea water of the Indian Ocean.</title>
        <authorList>
            <person name="Lai Q.Sr."/>
            <person name="Liu X."/>
            <person name="Shao Z."/>
        </authorList>
    </citation>
    <scope>NUCLEOTIDE SEQUENCE [LARGE SCALE GENOMIC DNA]</scope>
    <source>
        <strain evidence="7 8">CIC4N-9</strain>
    </source>
</reference>
<evidence type="ECO:0000256" key="2">
    <source>
        <dbReference type="ARBA" id="ARBA00009236"/>
    </source>
</evidence>
<dbReference type="PANTHER" id="PTHR21152:SF40">
    <property type="entry name" value="ALANINE--GLYOXYLATE AMINOTRANSFERASE"/>
    <property type="match status" value="1"/>
</dbReference>
<dbReference type="EMBL" id="QEYD01000007">
    <property type="protein sequence ID" value="PWE28284.1"/>
    <property type="molecule type" value="Genomic_DNA"/>
</dbReference>
<organism evidence="7 8">
    <name type="scientific">Pararhodobacter marinus</name>
    <dbReference type="NCBI Taxonomy" id="2184063"/>
    <lineage>
        <taxon>Bacteria</taxon>
        <taxon>Pseudomonadati</taxon>
        <taxon>Pseudomonadota</taxon>
        <taxon>Alphaproteobacteria</taxon>
        <taxon>Rhodobacterales</taxon>
        <taxon>Paracoccaceae</taxon>
        <taxon>Pararhodobacter</taxon>
    </lineage>
</organism>
<proteinExistence type="inferred from homology"/>
<dbReference type="RefSeq" id="WP_109533790.1">
    <property type="nucleotide sequence ID" value="NZ_QEYD01000007.1"/>
</dbReference>
<dbReference type="SUPFAM" id="SSF53383">
    <property type="entry name" value="PLP-dependent transferases"/>
    <property type="match status" value="1"/>
</dbReference>
<dbReference type="Proteomes" id="UP000244940">
    <property type="component" value="Unassembled WGS sequence"/>
</dbReference>
<keyword evidence="8" id="KW-1185">Reference proteome</keyword>
<evidence type="ECO:0000259" key="6">
    <source>
        <dbReference type="Pfam" id="PF00266"/>
    </source>
</evidence>
<dbReference type="PANTHER" id="PTHR21152">
    <property type="entry name" value="AMINOTRANSFERASE CLASS V"/>
    <property type="match status" value="1"/>
</dbReference>
<comment type="cofactor">
    <cofactor evidence="1 5">
        <name>pyridoxal 5'-phosphate</name>
        <dbReference type="ChEBI" id="CHEBI:597326"/>
    </cofactor>
</comment>
<protein>
    <submittedName>
        <fullName evidence="7">Aminotransferase</fullName>
    </submittedName>
</protein>
<dbReference type="Gene3D" id="3.40.640.10">
    <property type="entry name" value="Type I PLP-dependent aspartate aminotransferase-like (Major domain)"/>
    <property type="match status" value="1"/>
</dbReference>
<keyword evidence="7" id="KW-0032">Aminotransferase</keyword>
<dbReference type="InterPro" id="IPR015421">
    <property type="entry name" value="PyrdxlP-dep_Trfase_major"/>
</dbReference>
<sequence>MNLSNGRQYLAIPGPSVMPDRVLAAMHRAAPNIYEGDLVDMVAGLRKDLKAVACTSQNLAIYIGNGHATWEATNTNVFNRGDTAVILATGRFGHGWAENARQLGINTVVTDFGKASPIDLERAEAALRANPDAKAVMVTHVDTATSARNDVAAVRRLMDDLGHPGLLMVDCIASLACDEFRMDAWGADVMIAASQKGLMTPPGLGFVFFSERARERSKASDMRTPYWDWTPRNEATWFYENWYGTAPTHHLFGLREAVTMIHEEGLENVWARHDALAHAVWAAAEAWGKDGAFRLNITNPDQRGRSVTAARLSGNDGTRLRRWTEFEAGVTLGIGLGMAEPGDPAGDAYFRIAHMGHVNAPMTLGALATMDAGMKALGIPHGSGALDAAAQALASAQSAGQSAPRPVAV</sequence>
<comment type="caution">
    <text evidence="7">The sequence shown here is derived from an EMBL/GenBank/DDBJ whole genome shotgun (WGS) entry which is preliminary data.</text>
</comment>
<evidence type="ECO:0000256" key="3">
    <source>
        <dbReference type="ARBA" id="ARBA00022898"/>
    </source>
</evidence>
<dbReference type="AlphaFoldDB" id="A0A2U2C914"/>
<dbReference type="InterPro" id="IPR024169">
    <property type="entry name" value="SP_NH2Trfase/AEP_transaminase"/>
</dbReference>
<dbReference type="GeneID" id="94365841"/>
<name>A0A2U2C914_9RHOB</name>
<feature type="binding site" evidence="4">
    <location>
        <position position="351"/>
    </location>
    <ligand>
        <name>substrate</name>
    </ligand>
</feature>
<accession>A0A2U2C914</accession>
<keyword evidence="3 5" id="KW-0663">Pyridoxal phosphate</keyword>
<dbReference type="PIRSF" id="PIRSF000524">
    <property type="entry name" value="SPT"/>
    <property type="match status" value="1"/>
</dbReference>
<dbReference type="GO" id="GO:0004760">
    <property type="term" value="F:L-serine-pyruvate transaminase activity"/>
    <property type="evidence" value="ECO:0007669"/>
    <property type="project" value="TreeGrafter"/>
</dbReference>
<dbReference type="GO" id="GO:0019265">
    <property type="term" value="P:glycine biosynthetic process, by transamination of glyoxylate"/>
    <property type="evidence" value="ECO:0007669"/>
    <property type="project" value="TreeGrafter"/>
</dbReference>
<dbReference type="InterPro" id="IPR000192">
    <property type="entry name" value="Aminotrans_V_dom"/>
</dbReference>
<dbReference type="InterPro" id="IPR015422">
    <property type="entry name" value="PyrdxlP-dep_Trfase_small"/>
</dbReference>
<gene>
    <name evidence="7" type="ORF">C4N9_13165</name>
</gene>